<dbReference type="EMBL" id="CAJPWZ010001867">
    <property type="protein sequence ID" value="CAG2226051.1"/>
    <property type="molecule type" value="Genomic_DNA"/>
</dbReference>
<gene>
    <name evidence="2" type="ORF">MEDL_39160</name>
</gene>
<sequence length="594" mass="67354">MAEPHLILKPRHTLVGKGLLPMILDFKSTDDDVLVENMARLKQDHPLNNYSLDELSIEFKKLTAESFKDVLMLAGKDVNLENGASTSAASAASTTRPATPMAGDQGPQIQNTPGSISTSTKTSSDLEGRLRKMENSFDNLRNQQISDKVTEALKSVRALAGRPNLTPPSVLIAALGFLVECANKASRPEADFFSKALQACRQFENHDDISNLCLKLLGSSEDKRFQLLLLNGKGMLGKMRKLMRRLIARDYSPKRMKFDLSEWEMKSLFDPSSIDFKENEEVWVDYRGRVLLPPFSVPRAEEVAENSIFDVENLPFRQPESFITGNLHKHLEAWRELNPSAEVLECKSSTTQTQTRVFLYYFWKRQPHSYPVQPLLQLKKSKTYEIALVNLEIYYSIPNIHVGNNSFWYSTAEGTHWFFIVLRTGSYGIDEINDEVQRQLRLNKHKAEIIIDANRSILRATSTLSKNYQVDFNVVNSTNTVLGFKRQLYTFDRATNGYTEGEYIVSITSINSILVNCGNINGSYVNSTQQSTVYSFSPAVDPGVKIMQTPKNLVYLPVTLRTINRMQTYLTDQDGDPINLRGEHLTIRFHLREV</sequence>
<proteinExistence type="predicted"/>
<dbReference type="AlphaFoldDB" id="A0A8S3SWW1"/>
<feature type="compositionally biased region" description="Low complexity" evidence="1">
    <location>
        <begin position="86"/>
        <end position="102"/>
    </location>
</feature>
<comment type="caution">
    <text evidence="2">The sequence shown here is derived from an EMBL/GenBank/DDBJ whole genome shotgun (WGS) entry which is preliminary data.</text>
</comment>
<dbReference type="OrthoDB" id="6192238at2759"/>
<reference evidence="2" key="1">
    <citation type="submission" date="2021-03" db="EMBL/GenBank/DDBJ databases">
        <authorList>
            <person name="Bekaert M."/>
        </authorList>
    </citation>
    <scope>NUCLEOTIDE SEQUENCE</scope>
</reference>
<evidence type="ECO:0000313" key="3">
    <source>
        <dbReference type="Proteomes" id="UP000683360"/>
    </source>
</evidence>
<evidence type="ECO:0000256" key="1">
    <source>
        <dbReference type="SAM" id="MobiDB-lite"/>
    </source>
</evidence>
<keyword evidence="3" id="KW-1185">Reference proteome</keyword>
<feature type="compositionally biased region" description="Polar residues" evidence="1">
    <location>
        <begin position="107"/>
        <end position="123"/>
    </location>
</feature>
<dbReference type="Proteomes" id="UP000683360">
    <property type="component" value="Unassembled WGS sequence"/>
</dbReference>
<feature type="region of interest" description="Disordered" evidence="1">
    <location>
        <begin position="86"/>
        <end position="126"/>
    </location>
</feature>
<protein>
    <submittedName>
        <fullName evidence="2">Uncharacterized protein</fullName>
    </submittedName>
</protein>
<name>A0A8S3SWW1_MYTED</name>
<evidence type="ECO:0000313" key="2">
    <source>
        <dbReference type="EMBL" id="CAG2226051.1"/>
    </source>
</evidence>
<organism evidence="2 3">
    <name type="scientific">Mytilus edulis</name>
    <name type="common">Blue mussel</name>
    <dbReference type="NCBI Taxonomy" id="6550"/>
    <lineage>
        <taxon>Eukaryota</taxon>
        <taxon>Metazoa</taxon>
        <taxon>Spiralia</taxon>
        <taxon>Lophotrochozoa</taxon>
        <taxon>Mollusca</taxon>
        <taxon>Bivalvia</taxon>
        <taxon>Autobranchia</taxon>
        <taxon>Pteriomorphia</taxon>
        <taxon>Mytilida</taxon>
        <taxon>Mytiloidea</taxon>
        <taxon>Mytilidae</taxon>
        <taxon>Mytilinae</taxon>
        <taxon>Mytilus</taxon>
    </lineage>
</organism>
<accession>A0A8S3SWW1</accession>